<comment type="caution">
    <text evidence="1">The sequence shown here is derived from an EMBL/GenBank/DDBJ whole genome shotgun (WGS) entry which is preliminary data.</text>
</comment>
<sequence length="525" mass="59033">MIKLADGHCCDKTDHQQQSWYPNNKMQTAKIMGALVIILQAILLLSSFGFTESSELLQCFNDYDTELKCSLTLDEPNSCSENQLSASVYTTEVRLFTCHFDKIRPGACECRIQVQGFVLREIFTVKVLKGNQAWHTENISTEASIKPRRPIITSVIQKTSGDFLITLNTTYLKKTFSESLMVELKYGIDGSNDYVTQLLSNGQTTYEIVGRNLQPNSKYILRARVKSNYPPNKTFSEYSEPYVFKTPQSLQNLLKIIIPILCLILIICISSIYFWFNRILKPWWDKIPTPKFSTNFVKQVPQLLLFQTEFSSVSLDSTANHIAKKTCVESSQVQGEDSHCSLSLGKGVDSAPLIYSTTAYERVDENSSEGVRFELDKGHQSTNTNQVCENQQSNEFSSGIKNRSYSQSNSSSSSFFNQPVLPSENVLVLPKNLDPMIQMDFEYSVWNGCTDSGNSTLVHITPPNNETAVVLGYHSIGDHDALSSCNDPIIEKPFSIKKPQDVLFSVHDSIIMPMEEGYQAFPSVA</sequence>
<dbReference type="Proteomes" id="UP000829447">
    <property type="component" value="Linkage Group LG21"/>
</dbReference>
<protein>
    <submittedName>
        <fullName evidence="1">Uncharacterized protein</fullName>
    </submittedName>
</protein>
<reference evidence="1 2" key="1">
    <citation type="journal article" date="2022" name="bioRxiv">
        <title>An ancient truncated duplication of the anti-Mullerian hormone receptor type 2 gene is a potential conserved master sex determinant in the Pangasiidae catfish family.</title>
        <authorList>
            <person name="Wen M."/>
            <person name="Pan Q."/>
            <person name="Jouanno E."/>
            <person name="Montfort J."/>
            <person name="Zahm M."/>
            <person name="Cabau C."/>
            <person name="Klopp C."/>
            <person name="Iampietro C."/>
            <person name="Roques C."/>
            <person name="Bouchez O."/>
            <person name="Castinel A."/>
            <person name="Donnadieu C."/>
            <person name="Parrinello H."/>
            <person name="Poncet C."/>
            <person name="Belmonte E."/>
            <person name="Gautier V."/>
            <person name="Avarre J.-C."/>
            <person name="Dugue R."/>
            <person name="Gustiano R."/>
            <person name="Ha T.T.T."/>
            <person name="Campet M."/>
            <person name="Sriphairoj K."/>
            <person name="Ribolli J."/>
            <person name="de Almeida F.L."/>
            <person name="Desvignes T."/>
            <person name="Postlethwait J.H."/>
            <person name="Bucao C.F."/>
            <person name="Robinson-Rechavi M."/>
            <person name="Bobe J."/>
            <person name="Herpin A."/>
            <person name="Guiguen Y."/>
        </authorList>
    </citation>
    <scope>NUCLEOTIDE SEQUENCE [LARGE SCALE GENOMIC DNA]</scope>
    <source>
        <strain evidence="1">YG-Dec2019</strain>
    </source>
</reference>
<dbReference type="EMBL" id="CM040474">
    <property type="protein sequence ID" value="MCI4391036.1"/>
    <property type="molecule type" value="Genomic_DNA"/>
</dbReference>
<name>A0ACC5XIU8_PANGG</name>
<evidence type="ECO:0000313" key="2">
    <source>
        <dbReference type="Proteomes" id="UP000829447"/>
    </source>
</evidence>
<gene>
    <name evidence="1" type="ORF">PGIGA_G00129740</name>
</gene>
<accession>A0ACC5XIU8</accession>
<organism evidence="1 2">
    <name type="scientific">Pangasianodon gigas</name>
    <name type="common">Mekong giant catfish</name>
    <name type="synonym">Pangasius gigas</name>
    <dbReference type="NCBI Taxonomy" id="30993"/>
    <lineage>
        <taxon>Eukaryota</taxon>
        <taxon>Metazoa</taxon>
        <taxon>Chordata</taxon>
        <taxon>Craniata</taxon>
        <taxon>Vertebrata</taxon>
        <taxon>Euteleostomi</taxon>
        <taxon>Actinopterygii</taxon>
        <taxon>Neopterygii</taxon>
        <taxon>Teleostei</taxon>
        <taxon>Ostariophysi</taxon>
        <taxon>Siluriformes</taxon>
        <taxon>Pangasiidae</taxon>
        <taxon>Pangasianodon</taxon>
    </lineage>
</organism>
<proteinExistence type="predicted"/>
<keyword evidence="2" id="KW-1185">Reference proteome</keyword>
<evidence type="ECO:0000313" key="1">
    <source>
        <dbReference type="EMBL" id="MCI4391036.1"/>
    </source>
</evidence>